<keyword evidence="2" id="KW-1185">Reference proteome</keyword>
<evidence type="ECO:0000313" key="1">
    <source>
        <dbReference type="EMBL" id="WAI47144.1"/>
    </source>
</evidence>
<reference evidence="1" key="1">
    <citation type="submission" date="2022-11" db="EMBL/GenBank/DDBJ databases">
        <title>Pseudomonas triclosanedens sp. nov., a triclosan degrader isolated from activated sludge.</title>
        <authorList>
            <person name="Yin Y."/>
            <person name="Lu Z."/>
        </authorList>
    </citation>
    <scope>NUCLEOTIDE SEQUENCE</scope>
    <source>
        <strain evidence="1">ZM23</strain>
    </source>
</reference>
<gene>
    <name evidence="1" type="ORF">OU419_15295</name>
</gene>
<sequence length="127" mass="14539">MDIEIDSPVKLSMNFIDFDEHIPSLKASINLEPLGFKYDLSLSTTLWFECEAFDKFLEALKRKSASTLVDMKRNFELKIDFSDRNISWNISETDLNGGSSSIKGNRPMSSDELAGLVNSFDSYPKWW</sequence>
<evidence type="ECO:0000313" key="2">
    <source>
        <dbReference type="Proteomes" id="UP001163624"/>
    </source>
</evidence>
<name>A0ABY6ZQT5_9PSED</name>
<organism evidence="1 2">
    <name type="scientific">Pseudomonas triclosanedens</name>
    <dbReference type="NCBI Taxonomy" id="2961893"/>
    <lineage>
        <taxon>Bacteria</taxon>
        <taxon>Pseudomonadati</taxon>
        <taxon>Pseudomonadota</taxon>
        <taxon>Gammaproteobacteria</taxon>
        <taxon>Pseudomonadales</taxon>
        <taxon>Pseudomonadaceae</taxon>
        <taxon>Pseudomonas</taxon>
    </lineage>
</organism>
<dbReference type="RefSeq" id="WP_254474095.1">
    <property type="nucleotide sequence ID" value="NZ_CP113432.1"/>
</dbReference>
<proteinExistence type="predicted"/>
<dbReference type="EMBL" id="CP113432">
    <property type="protein sequence ID" value="WAI47144.1"/>
    <property type="molecule type" value="Genomic_DNA"/>
</dbReference>
<protein>
    <submittedName>
        <fullName evidence="1">Uncharacterized protein</fullName>
    </submittedName>
</protein>
<accession>A0ABY6ZQT5</accession>
<dbReference type="Proteomes" id="UP001163624">
    <property type="component" value="Chromosome"/>
</dbReference>